<keyword evidence="4" id="KW-0808">Transferase</keyword>
<dbReference type="InterPro" id="IPR050297">
    <property type="entry name" value="LipidA_mod_glycosyltrf_83"/>
</dbReference>
<evidence type="ECO:0000256" key="7">
    <source>
        <dbReference type="ARBA" id="ARBA00023136"/>
    </source>
</evidence>
<evidence type="ECO:0000256" key="4">
    <source>
        <dbReference type="ARBA" id="ARBA00022679"/>
    </source>
</evidence>
<comment type="caution">
    <text evidence="10">The sequence shown here is derived from an EMBL/GenBank/DDBJ whole genome shotgun (WGS) entry which is preliminary data.</text>
</comment>
<feature type="transmembrane region" description="Helical" evidence="9">
    <location>
        <begin position="225"/>
        <end position="245"/>
    </location>
</feature>
<feature type="region of interest" description="Disordered" evidence="8">
    <location>
        <begin position="319"/>
        <end position="350"/>
    </location>
</feature>
<feature type="transmembrane region" description="Helical" evidence="9">
    <location>
        <begin position="466"/>
        <end position="487"/>
    </location>
</feature>
<feature type="transmembrane region" description="Helical" evidence="9">
    <location>
        <begin position="56"/>
        <end position="80"/>
    </location>
</feature>
<evidence type="ECO:0000313" key="11">
    <source>
        <dbReference type="Proteomes" id="UP000035425"/>
    </source>
</evidence>
<dbReference type="RefSeq" id="WP_047222332.1">
    <property type="nucleotide sequence ID" value="NZ_JWIO01000008.1"/>
</dbReference>
<dbReference type="Proteomes" id="UP000035425">
    <property type="component" value="Unassembled WGS sequence"/>
</dbReference>
<feature type="transmembrane region" description="Helical" evidence="9">
    <location>
        <begin position="576"/>
        <end position="599"/>
    </location>
</feature>
<feature type="transmembrane region" description="Helical" evidence="9">
    <location>
        <begin position="619"/>
        <end position="644"/>
    </location>
</feature>
<evidence type="ECO:0000256" key="8">
    <source>
        <dbReference type="SAM" id="MobiDB-lite"/>
    </source>
</evidence>
<feature type="compositionally biased region" description="Low complexity" evidence="8">
    <location>
        <begin position="333"/>
        <end position="350"/>
    </location>
</feature>
<feature type="compositionally biased region" description="Low complexity" evidence="8">
    <location>
        <begin position="676"/>
        <end position="687"/>
    </location>
</feature>
<feature type="transmembrane region" description="Helical" evidence="9">
    <location>
        <begin position="287"/>
        <end position="312"/>
    </location>
</feature>
<evidence type="ECO:0008006" key="12">
    <source>
        <dbReference type="Google" id="ProtNLM"/>
    </source>
</evidence>
<feature type="transmembrane region" description="Helical" evidence="9">
    <location>
        <begin position="176"/>
        <end position="196"/>
    </location>
</feature>
<feature type="transmembrane region" description="Helical" evidence="9">
    <location>
        <begin position="201"/>
        <end position="219"/>
    </location>
</feature>
<feature type="region of interest" description="Disordered" evidence="8">
    <location>
        <begin position="27"/>
        <end position="48"/>
    </location>
</feature>
<feature type="transmembrane region" description="Helical" evidence="9">
    <location>
        <begin position="390"/>
        <end position="409"/>
    </location>
</feature>
<keyword evidence="7 9" id="KW-0472">Membrane</keyword>
<accession>A0ABR5F5R6</accession>
<feature type="transmembrane region" description="Helical" evidence="9">
    <location>
        <begin position="257"/>
        <end position="275"/>
    </location>
</feature>
<feature type="transmembrane region" description="Helical" evidence="9">
    <location>
        <begin position="508"/>
        <end position="526"/>
    </location>
</feature>
<keyword evidence="6 9" id="KW-1133">Transmembrane helix</keyword>
<protein>
    <recommendedName>
        <fullName evidence="12">Glycosyltransferase RgtA/B/C/D-like domain-containing protein</fullName>
    </recommendedName>
</protein>
<evidence type="ECO:0000313" key="10">
    <source>
        <dbReference type="EMBL" id="KLL12070.1"/>
    </source>
</evidence>
<sequence>MAIVDYSEIKLAWPTAGIPRQAASAADARRGQLGAGAPAAGTPRPRARRPRLPRTVVLLTVLHIALLLTYSFAFTTWTGYDEAQHVDMVYGLQHGAGWPAPGERIIASGIAATSDDFDRGRFAEMFQSGGRDNGAPPFAEIDPTPRDQRLSFDRLGGPAPVTDGRLSNQMVQHPPLIYAIGAALLSVLPGSSNWAYDQQVWALRLLNIIVVAPLPWLTWEASRRFGLSAPLAQAAAAVPLAVPGLTRVGATFNNDGLLMLSVSGLTVLLAGVLTGDMRRRTAVGVGLLLGLAFLAKALALPLVAVVAAAYLAGWARPRRSHRPGRRLPRSVGPQPISPRSISPRSVSPRLAGRRLRWSARRPRWSGRHGQHGPRRDGWTVPIRVLRAPPVYPALLAIGIACATGGWWWVRNYVLYDAVQPNGWATEPPRREPVLLPKSFYTWYEYFWRTIISRFWGGLGMFEPPQLSPVVIVIATTAVVSCVLAAVVRSRATGEAPRGHRFTWPRAAASGRALVLLMPIMLAYLLVGQRSYSDYLKYTQGIAIQGRYLYMGVVGLAVVTAAGLGRLLRGHERAASLIVLVGALGMQAAALWAVCGYYWLPRGESAPPLHVAEIVTVIGRWAPFPVGVTITVFALCLVIACVTVAEMVREARRCPLEEPGGSSGEPGAPTPLPAAPALPGLRPAGTAGTLLSPVQRPGPGQRPWTGRRSPARRWPRSGRGGDRDPGVVAEHQPVRPRPGRRRDDLDVPPDQ</sequence>
<evidence type="ECO:0000256" key="6">
    <source>
        <dbReference type="ARBA" id="ARBA00022989"/>
    </source>
</evidence>
<evidence type="ECO:0000256" key="2">
    <source>
        <dbReference type="ARBA" id="ARBA00022475"/>
    </source>
</evidence>
<dbReference type="PANTHER" id="PTHR33908:SF11">
    <property type="entry name" value="MEMBRANE PROTEIN"/>
    <property type="match status" value="1"/>
</dbReference>
<evidence type="ECO:0000256" key="9">
    <source>
        <dbReference type="SAM" id="Phobius"/>
    </source>
</evidence>
<feature type="compositionally biased region" description="Basic residues" evidence="8">
    <location>
        <begin position="319"/>
        <end position="328"/>
    </location>
</feature>
<name>A0ABR5F5R6_9ACTN</name>
<keyword evidence="3" id="KW-0328">Glycosyltransferase</keyword>
<keyword evidence="11" id="KW-1185">Reference proteome</keyword>
<feature type="compositionally biased region" description="Low complexity" evidence="8">
    <location>
        <begin position="35"/>
        <end position="44"/>
    </location>
</feature>
<keyword evidence="5 9" id="KW-0812">Transmembrane</keyword>
<gene>
    <name evidence="10" type="ORF">FrCorBMG51_07430</name>
</gene>
<evidence type="ECO:0000256" key="1">
    <source>
        <dbReference type="ARBA" id="ARBA00004651"/>
    </source>
</evidence>
<evidence type="ECO:0000256" key="5">
    <source>
        <dbReference type="ARBA" id="ARBA00022692"/>
    </source>
</evidence>
<dbReference type="PANTHER" id="PTHR33908">
    <property type="entry name" value="MANNOSYLTRANSFERASE YKCB-RELATED"/>
    <property type="match status" value="1"/>
</dbReference>
<feature type="transmembrane region" description="Helical" evidence="9">
    <location>
        <begin position="546"/>
        <end position="564"/>
    </location>
</feature>
<dbReference type="EMBL" id="JWIO01000008">
    <property type="protein sequence ID" value="KLL12070.1"/>
    <property type="molecule type" value="Genomic_DNA"/>
</dbReference>
<proteinExistence type="predicted"/>
<reference evidence="10 11" key="1">
    <citation type="submission" date="2014-12" db="EMBL/GenBank/DDBJ databases">
        <title>Frankia sp. BMG5.1 draft genome.</title>
        <authorList>
            <person name="Gtari M."/>
            <person name="Ghodhbane-Gtari F."/>
            <person name="Nouioui I."/>
            <person name="Ktari A."/>
            <person name="Hezbri K."/>
            <person name="Mimouni W."/>
            <person name="Sbissi I."/>
            <person name="Ayari A."/>
            <person name="Yamanaka T."/>
            <person name="Normand P."/>
            <person name="Tisa L.S."/>
            <person name="Boudabous A."/>
        </authorList>
    </citation>
    <scope>NUCLEOTIDE SEQUENCE [LARGE SCALE GENOMIC DNA]</scope>
    <source>
        <strain evidence="10 11">BMG5.1</strain>
    </source>
</reference>
<feature type="region of interest" description="Disordered" evidence="8">
    <location>
        <begin position="655"/>
        <end position="750"/>
    </location>
</feature>
<organism evidence="10 11">
    <name type="scientific">Protofrankia coriariae</name>
    <dbReference type="NCBI Taxonomy" id="1562887"/>
    <lineage>
        <taxon>Bacteria</taxon>
        <taxon>Bacillati</taxon>
        <taxon>Actinomycetota</taxon>
        <taxon>Actinomycetes</taxon>
        <taxon>Frankiales</taxon>
        <taxon>Frankiaceae</taxon>
        <taxon>Protofrankia</taxon>
    </lineage>
</organism>
<evidence type="ECO:0000256" key="3">
    <source>
        <dbReference type="ARBA" id="ARBA00022676"/>
    </source>
</evidence>
<keyword evidence="2" id="KW-1003">Cell membrane</keyword>
<comment type="subcellular location">
    <subcellularLocation>
        <location evidence="1">Cell membrane</location>
        <topology evidence="1">Multi-pass membrane protein</topology>
    </subcellularLocation>
</comment>